<protein>
    <submittedName>
        <fullName evidence="2">Uncharacterized protein</fullName>
    </submittedName>
</protein>
<accession>A0ABQ6PC89</accession>
<dbReference type="Proteomes" id="UP001187221">
    <property type="component" value="Unassembled WGS sequence"/>
</dbReference>
<reference evidence="2 3" key="1">
    <citation type="submission" date="2023-06" db="EMBL/GenBank/DDBJ databases">
        <title>Draft genome sequence of Novosphingobium sp. strain IK01.</title>
        <authorList>
            <person name="Hatamoto M."/>
            <person name="Ikarashi T."/>
            <person name="Yamaguchi T."/>
        </authorList>
    </citation>
    <scope>NUCLEOTIDE SEQUENCE [LARGE SCALE GENOMIC DNA]</scope>
    <source>
        <strain evidence="2 3">IK01</strain>
    </source>
</reference>
<name>A0ABQ6PC89_9SPHN</name>
<sequence length="99" mass="9909">MWVGAACASGPPSRAPSSSTIPAIAARSGGVARARARVGNQCKWGKPSSIMLRKAAIGLMGEDVGKLMVPVQIGGELSGGLRAGPGEGMAGWARAHGLE</sequence>
<keyword evidence="3" id="KW-1185">Reference proteome</keyword>
<feature type="region of interest" description="Disordered" evidence="1">
    <location>
        <begin position="1"/>
        <end position="21"/>
    </location>
</feature>
<comment type="caution">
    <text evidence="2">The sequence shown here is derived from an EMBL/GenBank/DDBJ whole genome shotgun (WGS) entry which is preliminary data.</text>
</comment>
<gene>
    <name evidence="2" type="ORF">NUTIK01_24680</name>
</gene>
<evidence type="ECO:0000313" key="2">
    <source>
        <dbReference type="EMBL" id="GMM61691.1"/>
    </source>
</evidence>
<organism evidence="2 3">
    <name type="scientific">Novosphingobium pituita</name>
    <dbReference type="NCBI Taxonomy" id="3056842"/>
    <lineage>
        <taxon>Bacteria</taxon>
        <taxon>Pseudomonadati</taxon>
        <taxon>Pseudomonadota</taxon>
        <taxon>Alphaproteobacteria</taxon>
        <taxon>Sphingomonadales</taxon>
        <taxon>Sphingomonadaceae</taxon>
        <taxon>Novosphingobium</taxon>
    </lineage>
</organism>
<evidence type="ECO:0000256" key="1">
    <source>
        <dbReference type="SAM" id="MobiDB-lite"/>
    </source>
</evidence>
<dbReference type="EMBL" id="BTFW01000001">
    <property type="protein sequence ID" value="GMM61691.1"/>
    <property type="molecule type" value="Genomic_DNA"/>
</dbReference>
<proteinExistence type="predicted"/>
<evidence type="ECO:0000313" key="3">
    <source>
        <dbReference type="Proteomes" id="UP001187221"/>
    </source>
</evidence>